<dbReference type="PROSITE" id="PS50023">
    <property type="entry name" value="LIM_DOMAIN_2"/>
    <property type="match status" value="2"/>
</dbReference>
<dbReference type="FunFam" id="2.10.110.10:FF:000002">
    <property type="entry name" value="LIM domain and actin-binding 1"/>
    <property type="match status" value="2"/>
</dbReference>
<dbReference type="SMART" id="SM00132">
    <property type="entry name" value="LIM"/>
    <property type="match status" value="2"/>
</dbReference>
<evidence type="ECO:0000256" key="2">
    <source>
        <dbReference type="ARBA" id="ARBA00022833"/>
    </source>
</evidence>
<dbReference type="GO" id="GO:0046872">
    <property type="term" value="F:metal ion binding"/>
    <property type="evidence" value="ECO:0007669"/>
    <property type="project" value="UniProtKB-KW"/>
</dbReference>
<sequence>MAAFSGTTDKCKACDTTVHFFEMISADGVPYHKNCFRCSNCKTRLSMSNYHSLEGNLFCKAHFEQRIKETGIVPRTVFLFLNFSSDINLTKTPSRVSAMFTGTQEKCSVCKKTVYPQEKVTVEGDFFHKICFRCAHGGCKLNPSNYAALDGIIYCKPHFSQLFKEKGSYNTLNKTSSIKRSESADEATLAAEVDQKPAEEENAEAEAEAEAEPEPEAEAA</sequence>
<feature type="compositionally biased region" description="Acidic residues" evidence="5">
    <location>
        <begin position="200"/>
        <end position="220"/>
    </location>
</feature>
<evidence type="ECO:0000313" key="7">
    <source>
        <dbReference type="EMBL" id="WOG85855.1"/>
    </source>
</evidence>
<evidence type="ECO:0000259" key="6">
    <source>
        <dbReference type="PROSITE" id="PS50023"/>
    </source>
</evidence>
<keyword evidence="1 4" id="KW-0479">Metal-binding</keyword>
<evidence type="ECO:0000256" key="5">
    <source>
        <dbReference type="SAM" id="MobiDB-lite"/>
    </source>
</evidence>
<dbReference type="Pfam" id="PF00412">
    <property type="entry name" value="LIM"/>
    <property type="match status" value="2"/>
</dbReference>
<protein>
    <recommendedName>
        <fullName evidence="6">LIM zinc-binding domain-containing protein</fullName>
    </recommendedName>
</protein>
<organism evidence="7 8">
    <name type="scientific">Daucus carota subsp. sativus</name>
    <name type="common">Carrot</name>
    <dbReference type="NCBI Taxonomy" id="79200"/>
    <lineage>
        <taxon>Eukaryota</taxon>
        <taxon>Viridiplantae</taxon>
        <taxon>Streptophyta</taxon>
        <taxon>Embryophyta</taxon>
        <taxon>Tracheophyta</taxon>
        <taxon>Spermatophyta</taxon>
        <taxon>Magnoliopsida</taxon>
        <taxon>eudicotyledons</taxon>
        <taxon>Gunneridae</taxon>
        <taxon>Pentapetalae</taxon>
        <taxon>asterids</taxon>
        <taxon>campanulids</taxon>
        <taxon>Apiales</taxon>
        <taxon>Apiaceae</taxon>
        <taxon>Apioideae</taxon>
        <taxon>Scandiceae</taxon>
        <taxon>Daucinae</taxon>
        <taxon>Daucus</taxon>
        <taxon>Daucus sect. Daucus</taxon>
    </lineage>
</organism>
<feature type="domain" description="LIM zinc-binding" evidence="6">
    <location>
        <begin position="9"/>
        <end position="69"/>
    </location>
</feature>
<evidence type="ECO:0000256" key="3">
    <source>
        <dbReference type="ARBA" id="ARBA00023038"/>
    </source>
</evidence>
<feature type="domain" description="LIM zinc-binding" evidence="6">
    <location>
        <begin position="105"/>
        <end position="165"/>
    </location>
</feature>
<dbReference type="GO" id="GO:0051017">
    <property type="term" value="P:actin filament bundle assembly"/>
    <property type="evidence" value="ECO:0007669"/>
    <property type="project" value="UniProtKB-ARBA"/>
</dbReference>
<dbReference type="SUPFAM" id="SSF57716">
    <property type="entry name" value="Glucocorticoid receptor-like (DNA-binding domain)"/>
    <property type="match status" value="4"/>
</dbReference>
<dbReference type="PROSITE" id="PS00478">
    <property type="entry name" value="LIM_DOMAIN_1"/>
    <property type="match status" value="1"/>
</dbReference>
<dbReference type="GO" id="GO:0051015">
    <property type="term" value="F:actin filament binding"/>
    <property type="evidence" value="ECO:0007669"/>
    <property type="project" value="UniProtKB-ARBA"/>
</dbReference>
<keyword evidence="2 4" id="KW-0862">Zinc</keyword>
<reference evidence="7" key="2">
    <citation type="submission" date="2022-03" db="EMBL/GenBank/DDBJ databases">
        <title>Draft title - Genomic analysis of global carrot germplasm unveils the trajectory of domestication and the origin of high carotenoid orange carrot.</title>
        <authorList>
            <person name="Iorizzo M."/>
            <person name="Ellison S."/>
            <person name="Senalik D."/>
            <person name="Macko-Podgorni A."/>
            <person name="Grzebelus D."/>
            <person name="Bostan H."/>
            <person name="Rolling W."/>
            <person name="Curaba J."/>
            <person name="Simon P."/>
        </authorList>
    </citation>
    <scope>NUCLEOTIDE SEQUENCE</scope>
    <source>
        <tissue evidence="7">Leaf</tissue>
    </source>
</reference>
<keyword evidence="3 4" id="KW-0440">LIM domain</keyword>
<reference evidence="7" key="1">
    <citation type="journal article" date="2016" name="Nat. Genet.">
        <title>A high-quality carrot genome assembly provides new insights into carotenoid accumulation and asterid genome evolution.</title>
        <authorList>
            <person name="Iorizzo M."/>
            <person name="Ellison S."/>
            <person name="Senalik D."/>
            <person name="Zeng P."/>
            <person name="Satapoomin P."/>
            <person name="Huang J."/>
            <person name="Bowman M."/>
            <person name="Iovene M."/>
            <person name="Sanseverino W."/>
            <person name="Cavagnaro P."/>
            <person name="Yildiz M."/>
            <person name="Macko-Podgorni A."/>
            <person name="Moranska E."/>
            <person name="Grzebelus E."/>
            <person name="Grzebelus D."/>
            <person name="Ashrafi H."/>
            <person name="Zheng Z."/>
            <person name="Cheng S."/>
            <person name="Spooner D."/>
            <person name="Van Deynze A."/>
            <person name="Simon P."/>
        </authorList>
    </citation>
    <scope>NUCLEOTIDE SEQUENCE</scope>
    <source>
        <tissue evidence="7">Leaf</tissue>
    </source>
</reference>
<dbReference type="InterPro" id="IPR001781">
    <property type="entry name" value="Znf_LIM"/>
</dbReference>
<keyword evidence="8" id="KW-1185">Reference proteome</keyword>
<dbReference type="Proteomes" id="UP000077755">
    <property type="component" value="Chromosome 1"/>
</dbReference>
<proteinExistence type="predicted"/>
<gene>
    <name evidence="7" type="ORF">DCAR_0105048</name>
</gene>
<evidence type="ECO:0000256" key="1">
    <source>
        <dbReference type="ARBA" id="ARBA00022723"/>
    </source>
</evidence>
<evidence type="ECO:0000256" key="4">
    <source>
        <dbReference type="PROSITE-ProRule" id="PRU00125"/>
    </source>
</evidence>
<feature type="region of interest" description="Disordered" evidence="5">
    <location>
        <begin position="176"/>
        <end position="220"/>
    </location>
</feature>
<dbReference type="PANTHER" id="PTHR24206">
    <property type="entry name" value="OS06G0237300 PROTEIN"/>
    <property type="match status" value="1"/>
</dbReference>
<name>A0AAF0WD68_DAUCS</name>
<evidence type="ECO:0000313" key="8">
    <source>
        <dbReference type="Proteomes" id="UP000077755"/>
    </source>
</evidence>
<accession>A0AAF0WD68</accession>
<dbReference type="AlphaFoldDB" id="A0AAF0WD68"/>
<dbReference type="EMBL" id="CP093343">
    <property type="protein sequence ID" value="WOG85855.1"/>
    <property type="molecule type" value="Genomic_DNA"/>
</dbReference>
<dbReference type="Gene3D" id="2.10.110.10">
    <property type="entry name" value="Cysteine Rich Protein"/>
    <property type="match status" value="2"/>
</dbReference>